<keyword evidence="2" id="KW-1185">Reference proteome</keyword>
<sequence length="141" mass="16363">MAFLRSLHAIRFSFEWAQLSIEQKTQVRNDIWGRIDVPSRKTFLNRHAKIVKARNDLKKMFLMFGARVLMDPAWTPNVSYEGGKTGRSVTFPATLKLFLSQVDLNGVDLEESKEALFQLLSLIVNPETLEYVRDFFDLYSM</sequence>
<gene>
    <name evidence="1" type="ORF">CVT26_008320</name>
</gene>
<dbReference type="OrthoDB" id="3054393at2759"/>
<dbReference type="InParanoid" id="A0A409XY72"/>
<dbReference type="Proteomes" id="UP000284706">
    <property type="component" value="Unassembled WGS sequence"/>
</dbReference>
<comment type="caution">
    <text evidence="1">The sequence shown here is derived from an EMBL/GenBank/DDBJ whole genome shotgun (WGS) entry which is preliminary data.</text>
</comment>
<evidence type="ECO:0000313" key="2">
    <source>
        <dbReference type="Proteomes" id="UP000284706"/>
    </source>
</evidence>
<organism evidence="1 2">
    <name type="scientific">Gymnopilus dilepis</name>
    <dbReference type="NCBI Taxonomy" id="231916"/>
    <lineage>
        <taxon>Eukaryota</taxon>
        <taxon>Fungi</taxon>
        <taxon>Dikarya</taxon>
        <taxon>Basidiomycota</taxon>
        <taxon>Agaricomycotina</taxon>
        <taxon>Agaricomycetes</taxon>
        <taxon>Agaricomycetidae</taxon>
        <taxon>Agaricales</taxon>
        <taxon>Agaricineae</taxon>
        <taxon>Hymenogastraceae</taxon>
        <taxon>Gymnopilus</taxon>
    </lineage>
</organism>
<dbReference type="EMBL" id="NHYE01001419">
    <property type="protein sequence ID" value="PPQ95671.1"/>
    <property type="molecule type" value="Genomic_DNA"/>
</dbReference>
<name>A0A409XY72_9AGAR</name>
<reference evidence="1 2" key="1">
    <citation type="journal article" date="2018" name="Evol. Lett.">
        <title>Horizontal gene cluster transfer increased hallucinogenic mushroom diversity.</title>
        <authorList>
            <person name="Reynolds H.T."/>
            <person name="Vijayakumar V."/>
            <person name="Gluck-Thaler E."/>
            <person name="Korotkin H.B."/>
            <person name="Matheny P.B."/>
            <person name="Slot J.C."/>
        </authorList>
    </citation>
    <scope>NUCLEOTIDE SEQUENCE [LARGE SCALE GENOMIC DNA]</scope>
    <source>
        <strain evidence="1 2">SRW20</strain>
    </source>
</reference>
<protein>
    <submittedName>
        <fullName evidence="1">Uncharacterized protein</fullName>
    </submittedName>
</protein>
<dbReference type="AlphaFoldDB" id="A0A409XY72"/>
<accession>A0A409XY72</accession>
<proteinExistence type="predicted"/>
<evidence type="ECO:0000313" key="1">
    <source>
        <dbReference type="EMBL" id="PPQ95671.1"/>
    </source>
</evidence>